<proteinExistence type="predicted"/>
<comment type="caution">
    <text evidence="9">The sequence shown here is derived from an EMBL/GenBank/DDBJ whole genome shotgun (WGS) entry which is preliminary data.</text>
</comment>
<dbReference type="GO" id="GO:0019899">
    <property type="term" value="F:enzyme binding"/>
    <property type="evidence" value="ECO:0007669"/>
    <property type="project" value="UniProtKB-ARBA"/>
</dbReference>
<keyword evidence="10" id="KW-1185">Reference proteome</keyword>
<feature type="compositionally biased region" description="Low complexity" evidence="7">
    <location>
        <begin position="53"/>
        <end position="94"/>
    </location>
</feature>
<feature type="domain" description="Protein kinase" evidence="8">
    <location>
        <begin position="934"/>
        <end position="1202"/>
    </location>
</feature>
<dbReference type="SMART" id="SM00220">
    <property type="entry name" value="S_TKc"/>
    <property type="match status" value="1"/>
</dbReference>
<feature type="compositionally biased region" description="Low complexity" evidence="7">
    <location>
        <begin position="829"/>
        <end position="853"/>
    </location>
</feature>
<name>A0A151Z7Q5_TIELA</name>
<protein>
    <submittedName>
        <fullName evidence="9">Protein kinase</fullName>
    </submittedName>
</protein>
<keyword evidence="5 6" id="KW-0067">ATP-binding</keyword>
<feature type="compositionally biased region" description="Polar residues" evidence="7">
    <location>
        <begin position="379"/>
        <end position="394"/>
    </location>
</feature>
<evidence type="ECO:0000313" key="10">
    <source>
        <dbReference type="Proteomes" id="UP000076078"/>
    </source>
</evidence>
<keyword evidence="4 9" id="KW-0418">Kinase</keyword>
<evidence type="ECO:0000256" key="4">
    <source>
        <dbReference type="ARBA" id="ARBA00022777"/>
    </source>
</evidence>
<feature type="compositionally biased region" description="Polar residues" evidence="7">
    <location>
        <begin position="854"/>
        <end position="864"/>
    </location>
</feature>
<dbReference type="SUPFAM" id="SSF56112">
    <property type="entry name" value="Protein kinase-like (PK-like)"/>
    <property type="match status" value="1"/>
</dbReference>
<feature type="compositionally biased region" description="Polar residues" evidence="7">
    <location>
        <begin position="500"/>
        <end position="522"/>
    </location>
</feature>
<dbReference type="InterPro" id="IPR017441">
    <property type="entry name" value="Protein_kinase_ATP_BS"/>
</dbReference>
<dbReference type="EMBL" id="LODT01000037">
    <property type="protein sequence ID" value="KYQ89999.1"/>
    <property type="molecule type" value="Genomic_DNA"/>
</dbReference>
<feature type="region of interest" description="Disordered" evidence="7">
    <location>
        <begin position="457"/>
        <end position="585"/>
    </location>
</feature>
<feature type="region of interest" description="Disordered" evidence="7">
    <location>
        <begin position="887"/>
        <end position="922"/>
    </location>
</feature>
<evidence type="ECO:0000256" key="2">
    <source>
        <dbReference type="ARBA" id="ARBA00022679"/>
    </source>
</evidence>
<gene>
    <name evidence="9" type="ORF">DLAC_08571</name>
</gene>
<sequence length="1243" mass="138266">MTETIDLTVEQLTNTPKDNLLHHYHHHNQHQHQQQQQHQQTPLHHHLMMDNNNLHNITPQANSSSSDTSRPTSPNSVLSVNSASSSNVNNHNSVHQTPIPPPLPPITMRTVIDNHGSILNFHGKKTTPTKTGTGNSNRMSMAITNNNEIDILFSQLKNSITSKNSFILGIHRHRSISNTTTLTSFTDQSPSNIISSSDINSDTLGRASAITITNSDIISSDSNAGALNQPSFNELTITCDTLTETDEEEDLGAESFLEDDDDDQYQDDEDHDYIIEKPQHKKQPQHQSQQYQPQLQQQPQQDQPIEEGEEFINEKEFMKFQKQFLHHTNSSSSFIRTPQQQQQQYGGVGSSLNLSFNKSVIGGSLLDNQQQQHNNSRYIYNNISTPPQSSSPFITSPDDTNTDSSSINESNSSFKSTQNSVIYKPSLSSLSSSLISATPNSLKGSPFMTSPMISPRLLSVTNNNNNNVTDQQQQQQQQPQQQPQQPQQQHYYYIAPPNSTPSSKLNQPPQAPQTPIQSNLNFSGSTSTSTTAGSTSNGQITVTSPTPITAASSTSSTSLLSTSSSSNSSSSNTSSPKPSKKSKSVFSKIIKEGTKRLVTKFSDSKKDSPSQQSDSEDSPISYILVYRGNGDESWKVKINQNTTVKELLTMLSQPSFLKLYLSNSLNTCNCNNNNQNSNCNINNTSEQQSNNNNNHNSSSNSNSNKCNICNQPKIIEKELNDDDKILYVQKKWISSGTTSTPPLFVLKSNNSNNNSNNCTTSSNNGTLYNNNSISKNTAHYLLNSSNINSNVNSNSNNYSGRYSMCSLTSESSDYSNSSHASSTNQMPPSSLSLASQQQQNESSPWSSPSLQSLTPKSNNPLMYNPNLQHIMPNFNLDNRNSIIYTPNSTASAGSHSNSSSPSSNSFLLSSSGNDHWKKSEKPRSGIRWINSADINLLKNIGSGSFSKVYKAKYMGEVVAVKILNGDITPEQIENFKKEYDVLSLISSPHLIKFYGACKENKLKMVVEYCQHGSLYNMMSHKKKFELAWPLLFKWMRQAVEGINVLHTMKPALVHRDIKSQNLLINSQFDLKVADFGLAKPTELQTNSSTLKGTMAYCAPELYSNVHYTEKSDVYSLGIVLWELTTRCLTGRYHRPYEDHTGISFDFQIVIMTSKQGIRPTMPENVPPKLSGLITKCWHQDPQERPNCEQVLLAIQSLYDDYISDPNYWNSLIAPHLISPNSNSNNSNYNNNNINYQISNQLYN</sequence>
<feature type="compositionally biased region" description="Low complexity" evidence="7">
    <location>
        <begin position="887"/>
        <end position="913"/>
    </location>
</feature>
<dbReference type="STRING" id="361077.A0A151Z7Q5"/>
<keyword evidence="1" id="KW-0723">Serine/threonine-protein kinase</keyword>
<feature type="region of interest" description="Disordered" evidence="7">
    <location>
        <begin position="279"/>
        <end position="305"/>
    </location>
</feature>
<feature type="compositionally biased region" description="Low complexity" evidence="7">
    <location>
        <begin position="285"/>
        <end position="303"/>
    </location>
</feature>
<feature type="region of interest" description="Disordered" evidence="7">
    <location>
        <begin position="813"/>
        <end position="864"/>
    </location>
</feature>
<dbReference type="PROSITE" id="PS50011">
    <property type="entry name" value="PROTEIN_KINASE_DOM"/>
    <property type="match status" value="1"/>
</dbReference>
<dbReference type="InParanoid" id="A0A151Z7Q5"/>
<evidence type="ECO:0000256" key="3">
    <source>
        <dbReference type="ARBA" id="ARBA00022741"/>
    </source>
</evidence>
<feature type="region of interest" description="Disordered" evidence="7">
    <location>
        <begin position="681"/>
        <end position="705"/>
    </location>
</feature>
<evidence type="ECO:0000256" key="7">
    <source>
        <dbReference type="SAM" id="MobiDB-lite"/>
    </source>
</evidence>
<evidence type="ECO:0000256" key="5">
    <source>
        <dbReference type="ARBA" id="ARBA00022840"/>
    </source>
</evidence>
<dbReference type="GO" id="GO:0009967">
    <property type="term" value="P:positive regulation of signal transduction"/>
    <property type="evidence" value="ECO:0007669"/>
    <property type="project" value="UniProtKB-ARBA"/>
</dbReference>
<feature type="compositionally biased region" description="Low complexity" evidence="7">
    <location>
        <begin position="462"/>
        <end position="489"/>
    </location>
</feature>
<dbReference type="PROSITE" id="PS00107">
    <property type="entry name" value="PROTEIN_KINASE_ATP"/>
    <property type="match status" value="1"/>
</dbReference>
<dbReference type="Pfam" id="PF07714">
    <property type="entry name" value="PK_Tyr_Ser-Thr"/>
    <property type="match status" value="1"/>
</dbReference>
<dbReference type="GO" id="GO:0004709">
    <property type="term" value="F:MAP kinase kinase kinase activity"/>
    <property type="evidence" value="ECO:0007669"/>
    <property type="project" value="TreeGrafter"/>
</dbReference>
<organism evidence="9 10">
    <name type="scientific">Tieghemostelium lacteum</name>
    <name type="common">Slime mold</name>
    <name type="synonym">Dictyostelium lacteum</name>
    <dbReference type="NCBI Taxonomy" id="361077"/>
    <lineage>
        <taxon>Eukaryota</taxon>
        <taxon>Amoebozoa</taxon>
        <taxon>Evosea</taxon>
        <taxon>Eumycetozoa</taxon>
        <taxon>Dictyostelia</taxon>
        <taxon>Dictyosteliales</taxon>
        <taxon>Raperosteliaceae</taxon>
        <taxon>Tieghemostelium</taxon>
    </lineage>
</organism>
<accession>A0A151Z7Q5</accession>
<reference evidence="9 10" key="1">
    <citation type="submission" date="2015-12" db="EMBL/GenBank/DDBJ databases">
        <title>Dictyostelia acquired genes for synthesis and detection of signals that induce cell-type specialization by lateral gene transfer from prokaryotes.</title>
        <authorList>
            <person name="Gloeckner G."/>
            <person name="Schaap P."/>
        </authorList>
    </citation>
    <scope>NUCLEOTIDE SEQUENCE [LARGE SCALE GENOMIC DNA]</scope>
    <source>
        <strain evidence="9 10">TK</strain>
    </source>
</reference>
<feature type="compositionally biased region" description="Low complexity" evidence="7">
    <location>
        <begin position="523"/>
        <end position="577"/>
    </location>
</feature>
<feature type="compositionally biased region" description="Low complexity" evidence="7">
    <location>
        <begin position="395"/>
        <end position="417"/>
    </location>
</feature>
<dbReference type="InterPro" id="IPR001245">
    <property type="entry name" value="Ser-Thr/Tyr_kinase_cat_dom"/>
</dbReference>
<dbReference type="PROSITE" id="PS00108">
    <property type="entry name" value="PROTEIN_KINASE_ST"/>
    <property type="match status" value="1"/>
</dbReference>
<feature type="region of interest" description="Disordered" evidence="7">
    <location>
        <begin position="598"/>
        <end position="617"/>
    </location>
</feature>
<feature type="region of interest" description="Disordered" evidence="7">
    <location>
        <begin position="53"/>
        <end position="104"/>
    </location>
</feature>
<dbReference type="GO" id="GO:0005524">
    <property type="term" value="F:ATP binding"/>
    <property type="evidence" value="ECO:0007669"/>
    <property type="project" value="UniProtKB-UniRule"/>
</dbReference>
<evidence type="ECO:0000256" key="1">
    <source>
        <dbReference type="ARBA" id="ARBA00022527"/>
    </source>
</evidence>
<dbReference type="OrthoDB" id="4062651at2759"/>
<dbReference type="Proteomes" id="UP000076078">
    <property type="component" value="Unassembled WGS sequence"/>
</dbReference>
<feature type="compositionally biased region" description="Low complexity" evidence="7">
    <location>
        <begin position="813"/>
        <end position="822"/>
    </location>
</feature>
<dbReference type="OMA" id="QGIRPTM"/>
<feature type="region of interest" description="Disordered" evidence="7">
    <location>
        <begin position="379"/>
        <end position="418"/>
    </location>
</feature>
<dbReference type="FunCoup" id="A0A151Z7Q5">
    <property type="interactions" value="470"/>
</dbReference>
<dbReference type="AlphaFoldDB" id="A0A151Z7Q5"/>
<evidence type="ECO:0000256" key="6">
    <source>
        <dbReference type="PROSITE-ProRule" id="PRU10141"/>
    </source>
</evidence>
<dbReference type="InterPro" id="IPR008271">
    <property type="entry name" value="Ser/Thr_kinase_AS"/>
</dbReference>
<dbReference type="InterPro" id="IPR011009">
    <property type="entry name" value="Kinase-like_dom_sf"/>
</dbReference>
<dbReference type="Gene3D" id="1.10.510.10">
    <property type="entry name" value="Transferase(Phosphotransferase) domain 1"/>
    <property type="match status" value="1"/>
</dbReference>
<dbReference type="InterPro" id="IPR000719">
    <property type="entry name" value="Prot_kinase_dom"/>
</dbReference>
<dbReference type="PANTHER" id="PTHR46716:SF1">
    <property type="entry name" value="MITOGEN-ACTIVATED PROTEIN KINASE KINASE KINASE 7"/>
    <property type="match status" value="1"/>
</dbReference>
<evidence type="ECO:0000313" key="9">
    <source>
        <dbReference type="EMBL" id="KYQ89999.1"/>
    </source>
</evidence>
<dbReference type="GO" id="GO:0007254">
    <property type="term" value="P:JNK cascade"/>
    <property type="evidence" value="ECO:0007669"/>
    <property type="project" value="TreeGrafter"/>
</dbReference>
<keyword evidence="3 6" id="KW-0547">Nucleotide-binding</keyword>
<dbReference type="GO" id="GO:0006955">
    <property type="term" value="P:immune response"/>
    <property type="evidence" value="ECO:0007669"/>
    <property type="project" value="TreeGrafter"/>
</dbReference>
<feature type="binding site" evidence="6">
    <location>
        <position position="961"/>
    </location>
    <ligand>
        <name>ATP</name>
        <dbReference type="ChEBI" id="CHEBI:30616"/>
    </ligand>
</feature>
<evidence type="ECO:0000259" key="8">
    <source>
        <dbReference type="PROSITE" id="PS50011"/>
    </source>
</evidence>
<dbReference type="PANTHER" id="PTHR46716">
    <property type="entry name" value="MITOGEN-ACTIVATED PROTEIN KINASE KINASE KINASE 7"/>
    <property type="match status" value="1"/>
</dbReference>
<dbReference type="CDD" id="cd13999">
    <property type="entry name" value="STKc_MAP3K-like"/>
    <property type="match status" value="1"/>
</dbReference>
<keyword evidence="2" id="KW-0808">Transferase</keyword>
<feature type="region of interest" description="Disordered" evidence="7">
    <location>
        <begin position="247"/>
        <end position="267"/>
    </location>
</feature>